<evidence type="ECO:0000313" key="5">
    <source>
        <dbReference type="EMBL" id="QDA57103.1"/>
    </source>
</evidence>
<sequence length="444" mass="48375">MNPASPSPIDRLVRCLEFGGGRYALYPPPRTFADFTDAQFTAAICASNGDPIPPQLALHFDVPAAYRSGFCGADAPLGQRDRARAHAYRDRLVREVGLVGDLFDRDRDVVGVSLAPGMTRWMSPAQVAELLESLGRHFHVHRHGVDLAMTLDLDDPTAPPLRAWAELGFNRVSISLSAIAGSERPAAEVARHVERARNAGFANLRVEVPYGLPGQSAEAFEALLAAVLAAEPERVGLRHCPAPEHDEQVAESPARLQAHARMLIAGADALEAAGYLHVGVDLFARPNDPLVVAQRHQRLHRDALGFGAHGATHLVGFGVGAISQLGGCHAQNPLDLATWEARIDQGKRAVQRGIDLCPDDDVRAELLQRILCYGRIDTRQLEHHHHIRFREYFADDLLRLAPLFEAGSLRWDADAIVLDRCARLASRSIASQFDPRSAASDCPG</sequence>
<dbReference type="SUPFAM" id="SSF102114">
    <property type="entry name" value="Radical SAM enzymes"/>
    <property type="match status" value="1"/>
</dbReference>
<evidence type="ECO:0000256" key="1">
    <source>
        <dbReference type="ARBA" id="ARBA00020156"/>
    </source>
</evidence>
<dbReference type="KEGG" id="thes:FHQ07_07115"/>
<accession>A0A5B7ZRI4</accession>
<dbReference type="InterPro" id="IPR058240">
    <property type="entry name" value="rSAM_sf"/>
</dbReference>
<evidence type="ECO:0000259" key="4">
    <source>
        <dbReference type="SMART" id="SM00729"/>
    </source>
</evidence>
<dbReference type="Gene3D" id="1.10.10.920">
    <property type="match status" value="1"/>
</dbReference>
<dbReference type="EMBL" id="CP040871">
    <property type="protein sequence ID" value="QDA57103.1"/>
    <property type="molecule type" value="Genomic_DNA"/>
</dbReference>
<proteinExistence type="predicted"/>
<dbReference type="GO" id="GO:0051989">
    <property type="term" value="F:coproporphyrinogen dehydrogenase activity"/>
    <property type="evidence" value="ECO:0007669"/>
    <property type="project" value="TreeGrafter"/>
</dbReference>
<keyword evidence="6" id="KW-1185">Reference proteome</keyword>
<protein>
    <recommendedName>
        <fullName evidence="1">Oxygen-independent coproporphyrinogen III oxidase</fullName>
    </recommendedName>
    <alternativeName>
        <fullName evidence="3">Coproporphyrinogen III dehydrogenase</fullName>
    </alternativeName>
</protein>
<dbReference type="RefSeq" id="WP_139716155.1">
    <property type="nucleotide sequence ID" value="NZ_CP040871.1"/>
</dbReference>
<keyword evidence="2" id="KW-0560">Oxidoreductase</keyword>
<name>A0A5B7ZRI4_9GAMM</name>
<dbReference type="OrthoDB" id="9808022at2"/>
<dbReference type="AlphaFoldDB" id="A0A5B7ZRI4"/>
<feature type="domain" description="Elp3/MiaA/NifB-like radical SAM core" evidence="4">
    <location>
        <begin position="56"/>
        <end position="265"/>
    </location>
</feature>
<dbReference type="PANTHER" id="PTHR13932">
    <property type="entry name" value="COPROPORPHYRINIGEN III OXIDASE"/>
    <property type="match status" value="1"/>
</dbReference>
<organism evidence="5 6">
    <name type="scientific">Thermomonas aquatica</name>
    <dbReference type="NCBI Taxonomy" id="2202149"/>
    <lineage>
        <taxon>Bacteria</taxon>
        <taxon>Pseudomonadati</taxon>
        <taxon>Pseudomonadota</taxon>
        <taxon>Gammaproteobacteria</taxon>
        <taxon>Lysobacterales</taxon>
        <taxon>Lysobacteraceae</taxon>
        <taxon>Thermomonas</taxon>
    </lineage>
</organism>
<dbReference type="GO" id="GO:0005737">
    <property type="term" value="C:cytoplasm"/>
    <property type="evidence" value="ECO:0007669"/>
    <property type="project" value="TreeGrafter"/>
</dbReference>
<dbReference type="Proteomes" id="UP000308149">
    <property type="component" value="Chromosome"/>
</dbReference>
<evidence type="ECO:0000256" key="3">
    <source>
        <dbReference type="ARBA" id="ARBA00030263"/>
    </source>
</evidence>
<dbReference type="SMART" id="SM00729">
    <property type="entry name" value="Elp3"/>
    <property type="match status" value="1"/>
</dbReference>
<evidence type="ECO:0000313" key="6">
    <source>
        <dbReference type="Proteomes" id="UP000308149"/>
    </source>
</evidence>
<dbReference type="GO" id="GO:0006782">
    <property type="term" value="P:protoporphyrinogen IX biosynthetic process"/>
    <property type="evidence" value="ECO:0007669"/>
    <property type="project" value="TreeGrafter"/>
</dbReference>
<evidence type="ECO:0000256" key="2">
    <source>
        <dbReference type="ARBA" id="ARBA00023002"/>
    </source>
</evidence>
<dbReference type="InterPro" id="IPR034505">
    <property type="entry name" value="Coproporphyrinogen-III_oxidase"/>
</dbReference>
<dbReference type="PANTHER" id="PTHR13932:SF6">
    <property type="entry name" value="OXYGEN-INDEPENDENT COPROPORPHYRINOGEN III OXIDASE"/>
    <property type="match status" value="1"/>
</dbReference>
<dbReference type="InterPro" id="IPR006638">
    <property type="entry name" value="Elp3/MiaA/NifB-like_rSAM"/>
</dbReference>
<reference evidence="5 6" key="1">
    <citation type="submission" date="2019-06" db="EMBL/GenBank/DDBJ databases">
        <title>Thermomonas aquatica sp. nov., isolated from an industrial wastewater treatment plant.</title>
        <authorList>
            <person name="Jeon J.H."/>
            <person name="Park D.-S."/>
        </authorList>
    </citation>
    <scope>NUCLEOTIDE SEQUENCE [LARGE SCALE GENOMIC DNA]</scope>
    <source>
        <strain evidence="5 6">SY21</strain>
    </source>
</reference>
<dbReference type="GO" id="GO:0051539">
    <property type="term" value="F:4 iron, 4 sulfur cluster binding"/>
    <property type="evidence" value="ECO:0007669"/>
    <property type="project" value="TreeGrafter"/>
</dbReference>
<gene>
    <name evidence="5" type="ORF">FHQ07_07115</name>
</gene>